<proteinExistence type="inferred from homology"/>
<dbReference type="Gene3D" id="2.102.10.10">
    <property type="entry name" value="Rieske [2Fe-2S] iron-sulphur domain"/>
    <property type="match status" value="1"/>
</dbReference>
<reference evidence="10" key="1">
    <citation type="submission" date="2016-10" db="EMBL/GenBank/DDBJ databases">
        <authorList>
            <person name="Varghese N."/>
            <person name="Submissions S."/>
        </authorList>
    </citation>
    <scope>NUCLEOTIDE SEQUENCE [LARGE SCALE GENOMIC DNA]</scope>
    <source>
        <strain evidence="10">CBMB127</strain>
    </source>
</reference>
<dbReference type="OrthoDB" id="9769355at2"/>
<dbReference type="PROSITE" id="PS51296">
    <property type="entry name" value="RIESKE"/>
    <property type="match status" value="1"/>
</dbReference>
<dbReference type="EMBL" id="FNFX01000002">
    <property type="protein sequence ID" value="SDK31337.1"/>
    <property type="molecule type" value="Genomic_DNA"/>
</dbReference>
<evidence type="ECO:0000256" key="1">
    <source>
        <dbReference type="ARBA" id="ARBA00001962"/>
    </source>
</evidence>
<keyword evidence="7" id="KW-0411">Iron-sulfur</keyword>
<dbReference type="GO" id="GO:0051537">
    <property type="term" value="F:2 iron, 2 sulfur cluster binding"/>
    <property type="evidence" value="ECO:0007669"/>
    <property type="project" value="UniProtKB-KW"/>
</dbReference>
<evidence type="ECO:0000259" key="8">
    <source>
        <dbReference type="PROSITE" id="PS51296"/>
    </source>
</evidence>
<gene>
    <name evidence="9" type="ORF">SAMN05192566_0843</name>
</gene>
<dbReference type="SUPFAM" id="SSF50022">
    <property type="entry name" value="ISP domain"/>
    <property type="match status" value="1"/>
</dbReference>
<dbReference type="STRING" id="492660.SAMN05192566_0843"/>
<evidence type="ECO:0000256" key="2">
    <source>
        <dbReference type="ARBA" id="ARBA00008751"/>
    </source>
</evidence>
<comment type="cofactor">
    <cofactor evidence="1">
        <name>Fe cation</name>
        <dbReference type="ChEBI" id="CHEBI:24875"/>
    </cofactor>
</comment>
<dbReference type="CDD" id="cd00680">
    <property type="entry name" value="RHO_alpha_C"/>
    <property type="match status" value="1"/>
</dbReference>
<dbReference type="CDD" id="cd03469">
    <property type="entry name" value="Rieske_RO_Alpha_N"/>
    <property type="match status" value="1"/>
</dbReference>
<keyword evidence="10" id="KW-1185">Reference proteome</keyword>
<organism evidence="9 10">
    <name type="scientific">Methylophilus rhizosphaerae</name>
    <dbReference type="NCBI Taxonomy" id="492660"/>
    <lineage>
        <taxon>Bacteria</taxon>
        <taxon>Pseudomonadati</taxon>
        <taxon>Pseudomonadota</taxon>
        <taxon>Betaproteobacteria</taxon>
        <taxon>Nitrosomonadales</taxon>
        <taxon>Methylophilaceae</taxon>
        <taxon>Methylophilus</taxon>
    </lineage>
</organism>
<dbReference type="InterPro" id="IPR001663">
    <property type="entry name" value="Rng_hydr_dOase-A"/>
</dbReference>
<keyword evidence="3" id="KW-0001">2Fe-2S</keyword>
<accession>A0A1G9AVR6</accession>
<evidence type="ECO:0000256" key="5">
    <source>
        <dbReference type="ARBA" id="ARBA00023002"/>
    </source>
</evidence>
<dbReference type="InterPro" id="IPR036922">
    <property type="entry name" value="Rieske_2Fe-2S_sf"/>
</dbReference>
<name>A0A1G9AVR6_9PROT</name>
<dbReference type="InterPro" id="IPR015879">
    <property type="entry name" value="Ring_hydroxy_dOase_asu_C_dom"/>
</dbReference>
<dbReference type="Proteomes" id="UP000198629">
    <property type="component" value="Unassembled WGS sequence"/>
</dbReference>
<comment type="similarity">
    <text evidence="2">Belongs to the bacterial ring-hydroxylating dioxygenase alpha subunit family.</text>
</comment>
<dbReference type="GO" id="GO:0051213">
    <property type="term" value="F:dioxygenase activity"/>
    <property type="evidence" value="ECO:0007669"/>
    <property type="project" value="UniProtKB-KW"/>
</dbReference>
<dbReference type="Pfam" id="PF00355">
    <property type="entry name" value="Rieske"/>
    <property type="match status" value="1"/>
</dbReference>
<dbReference type="GO" id="GO:0005506">
    <property type="term" value="F:iron ion binding"/>
    <property type="evidence" value="ECO:0007669"/>
    <property type="project" value="InterPro"/>
</dbReference>
<keyword evidence="6" id="KW-0408">Iron</keyword>
<dbReference type="Gene3D" id="3.90.380.10">
    <property type="entry name" value="Naphthalene 1,2-dioxygenase Alpha Subunit, Chain A, domain 1"/>
    <property type="match status" value="1"/>
</dbReference>
<evidence type="ECO:0000256" key="4">
    <source>
        <dbReference type="ARBA" id="ARBA00022723"/>
    </source>
</evidence>
<dbReference type="RefSeq" id="WP_091470603.1">
    <property type="nucleotide sequence ID" value="NZ_FNFX01000002.1"/>
</dbReference>
<dbReference type="PANTHER" id="PTHR43756:SF5">
    <property type="entry name" value="CHOLINE MONOOXYGENASE, CHLOROPLASTIC"/>
    <property type="match status" value="1"/>
</dbReference>
<feature type="domain" description="Rieske" evidence="8">
    <location>
        <begin position="42"/>
        <end position="138"/>
    </location>
</feature>
<dbReference type="Pfam" id="PF00848">
    <property type="entry name" value="Ring_hydroxyl_A"/>
    <property type="match status" value="1"/>
</dbReference>
<evidence type="ECO:0000256" key="7">
    <source>
        <dbReference type="ARBA" id="ARBA00023014"/>
    </source>
</evidence>
<dbReference type="PANTHER" id="PTHR43756">
    <property type="entry name" value="CHOLINE MONOOXYGENASE, CHLOROPLASTIC"/>
    <property type="match status" value="1"/>
</dbReference>
<dbReference type="SUPFAM" id="SSF55961">
    <property type="entry name" value="Bet v1-like"/>
    <property type="match status" value="1"/>
</dbReference>
<evidence type="ECO:0000256" key="6">
    <source>
        <dbReference type="ARBA" id="ARBA00023004"/>
    </source>
</evidence>
<evidence type="ECO:0000313" key="10">
    <source>
        <dbReference type="Proteomes" id="UP000198629"/>
    </source>
</evidence>
<keyword evidence="9" id="KW-0223">Dioxygenase</keyword>
<dbReference type="AlphaFoldDB" id="A0A1G9AVR6"/>
<protein>
    <submittedName>
        <fullName evidence="9">Phenylpropionate dioxygenase, large terminal subunit</fullName>
    </submittedName>
</protein>
<dbReference type="InterPro" id="IPR017941">
    <property type="entry name" value="Rieske_2Fe-2S"/>
</dbReference>
<keyword evidence="4" id="KW-0479">Metal-binding</keyword>
<sequence>MGSVTSLNKEQHKTRFAQLPVDWYLNPDIYALEQAHLFSLLPQYVGHERMTPNAGDYRSLDWMHNAKALVNQHGEYQLISNICRHRQAVMLSGQGNTQHIVCPLHRWTYDLNGQLLGAPHFEQNPCLHLEKQSLSHWQGLLFNTSPASSKSKAVSIADTLKQLGCSQDFDFTGYYFDQAIVDHYDFNWKTFIEVYLEDYHVGPFHPGLNQFVDCGELHWEFGEHYSVQTVGYKPLPEYSLSPAYKTWQQAVTDYQQGTSPKYGAIWFVLYPFLMIEWYPNVLVVSHLIPTGIESCKNVVEFYYPEDIALFEREYIKAQQAAYSETAIEDKEICQRMHDGRKALYLAGKDERGPYQHPMETGLEHFHRWYRTQIEPYLPAQFVR</sequence>
<evidence type="ECO:0000313" key="9">
    <source>
        <dbReference type="EMBL" id="SDK31337.1"/>
    </source>
</evidence>
<keyword evidence="5" id="KW-0560">Oxidoreductase</keyword>
<evidence type="ECO:0000256" key="3">
    <source>
        <dbReference type="ARBA" id="ARBA00022714"/>
    </source>
</evidence>